<comment type="caution">
    <text evidence="2">The sequence shown here is derived from an EMBL/GenBank/DDBJ whole genome shotgun (WGS) entry which is preliminary data.</text>
</comment>
<dbReference type="EMBL" id="MHLO01000005">
    <property type="protein sequence ID" value="OGZ13327.1"/>
    <property type="molecule type" value="Genomic_DNA"/>
</dbReference>
<evidence type="ECO:0000313" key="2">
    <source>
        <dbReference type="EMBL" id="OGZ13327.1"/>
    </source>
</evidence>
<name>A0A1G2DI42_9BACT</name>
<dbReference type="InterPro" id="IPR011009">
    <property type="entry name" value="Kinase-like_dom_sf"/>
</dbReference>
<dbReference type="InterPro" id="IPR000719">
    <property type="entry name" value="Prot_kinase_dom"/>
</dbReference>
<dbReference type="Proteomes" id="UP000178636">
    <property type="component" value="Unassembled WGS sequence"/>
</dbReference>
<dbReference type="PROSITE" id="PS50011">
    <property type="entry name" value="PROTEIN_KINASE_DOM"/>
    <property type="match status" value="1"/>
</dbReference>
<dbReference type="GO" id="GO:0004672">
    <property type="term" value="F:protein kinase activity"/>
    <property type="evidence" value="ECO:0007669"/>
    <property type="project" value="InterPro"/>
</dbReference>
<sequence length="577" mass="62796">MSALKQPRKLSLEGKGTVTIHPSDYLTSGGEGELYRIGDTVVKLYTDKEKMRRDGMIAKIALLRPLKHPSVVAPAGVVALPTGEPVGFHMPYVSGEPLSRLFTNDFRQREGFTHDMTKTLVERMREAVTFAHDKGAVLVDANELNWLARVKGADAPMPYVIDVDSWAIGKFGASVIMPSIRDWHRATFDQGSDWFAWAIVTFQLWSGIHPYKGKLDGYGPGDLLARMKANKSVFTSGVRLNRAVRDFRVIPPHLAQWYEATFESGLRERPPSAFASAVALGGAKTVLYAVTTGAGTLVFEKLFDEPLRRVVGVWPSGVLRLKDDSLVELRTKRTISTNAPPRCEVVKVEGGWLIAHVENGTLAAEYIALATLLPTKLTLPIAAQGLFRSGDRLFVVTLRGITELTLRLFSKPVLAVGGTWAVATNSTAFFDGVGVSDVLGAKFLVLPFGESACALVRAPELDSVAVVNAKGFGRFVAATVLSKTGDYKLLTFTFDREHGAYTFAGRIVDSPELNMAILPKGVAASIENDGVLSLTVPTEGRVVEVRDKHITTDMLLMRIDDQVLAVTGGALSSVRMR</sequence>
<gene>
    <name evidence="2" type="ORF">A3C93_00215</name>
</gene>
<accession>A0A1G2DI42</accession>
<organism evidence="2 3">
    <name type="scientific">Candidatus Lloydbacteria bacterium RIFCSPHIGHO2_02_FULL_54_17</name>
    <dbReference type="NCBI Taxonomy" id="1798664"/>
    <lineage>
        <taxon>Bacteria</taxon>
        <taxon>Candidatus Lloydiibacteriota</taxon>
    </lineage>
</organism>
<proteinExistence type="predicted"/>
<evidence type="ECO:0000259" key="1">
    <source>
        <dbReference type="PROSITE" id="PS50011"/>
    </source>
</evidence>
<dbReference type="GO" id="GO:0005524">
    <property type="term" value="F:ATP binding"/>
    <property type="evidence" value="ECO:0007669"/>
    <property type="project" value="InterPro"/>
</dbReference>
<evidence type="ECO:0000313" key="3">
    <source>
        <dbReference type="Proteomes" id="UP000178636"/>
    </source>
</evidence>
<protein>
    <recommendedName>
        <fullName evidence="1">Protein kinase domain-containing protein</fullName>
    </recommendedName>
</protein>
<feature type="domain" description="Protein kinase" evidence="1">
    <location>
        <begin position="20"/>
        <end position="287"/>
    </location>
</feature>
<dbReference type="SUPFAM" id="SSF56112">
    <property type="entry name" value="Protein kinase-like (PK-like)"/>
    <property type="match status" value="1"/>
</dbReference>
<reference evidence="2 3" key="1">
    <citation type="journal article" date="2016" name="Nat. Commun.">
        <title>Thousands of microbial genomes shed light on interconnected biogeochemical processes in an aquifer system.</title>
        <authorList>
            <person name="Anantharaman K."/>
            <person name="Brown C.T."/>
            <person name="Hug L.A."/>
            <person name="Sharon I."/>
            <person name="Castelle C.J."/>
            <person name="Probst A.J."/>
            <person name="Thomas B.C."/>
            <person name="Singh A."/>
            <person name="Wilkins M.J."/>
            <person name="Karaoz U."/>
            <person name="Brodie E.L."/>
            <person name="Williams K.H."/>
            <person name="Hubbard S.S."/>
            <person name="Banfield J.F."/>
        </authorList>
    </citation>
    <scope>NUCLEOTIDE SEQUENCE [LARGE SCALE GENOMIC DNA]</scope>
</reference>
<dbReference type="Gene3D" id="1.10.510.10">
    <property type="entry name" value="Transferase(Phosphotransferase) domain 1"/>
    <property type="match status" value="1"/>
</dbReference>
<dbReference type="AlphaFoldDB" id="A0A1G2DI42"/>
<dbReference type="Gene3D" id="3.30.200.20">
    <property type="entry name" value="Phosphorylase Kinase, domain 1"/>
    <property type="match status" value="1"/>
</dbReference>
<dbReference type="STRING" id="1798664.A3C93_00215"/>